<reference evidence="1 2" key="1">
    <citation type="journal article" date="2013" name="Sci. Rep.">
        <title>Extraordinary expansion of a Sorangium cellulosum genome from an alkaline milieu.</title>
        <authorList>
            <person name="Han K."/>
            <person name="Li Z.F."/>
            <person name="Peng R."/>
            <person name="Zhu L.P."/>
            <person name="Zhou T."/>
            <person name="Wang L.G."/>
            <person name="Li S.G."/>
            <person name="Zhang X.B."/>
            <person name="Hu W."/>
            <person name="Wu Z.H."/>
            <person name="Qin N."/>
            <person name="Li Y.Z."/>
        </authorList>
    </citation>
    <scope>NUCLEOTIDE SEQUENCE [LARGE SCALE GENOMIC DNA]</scope>
    <source>
        <strain evidence="1 2">So0157-2</strain>
    </source>
</reference>
<evidence type="ECO:0000313" key="2">
    <source>
        <dbReference type="Proteomes" id="UP000014803"/>
    </source>
</evidence>
<dbReference type="EMBL" id="CP003969">
    <property type="protein sequence ID" value="AGP38679.1"/>
    <property type="molecule type" value="Genomic_DNA"/>
</dbReference>
<dbReference type="HOGENOM" id="CLU_3066290_0_0_7"/>
<dbReference type="AlphaFoldDB" id="S4Y1N3"/>
<proteinExistence type="predicted"/>
<accession>S4Y1N3</accession>
<name>S4Y1N3_SORCE</name>
<sequence>MRAAQRPRRHAEFVPRLIDALAERSLDQVEARVPRGEFLEALRQATTPAGYRE</sequence>
<protein>
    <submittedName>
        <fullName evidence="1">Uncharacterized protein</fullName>
    </submittedName>
</protein>
<dbReference type="Proteomes" id="UP000014803">
    <property type="component" value="Chromosome"/>
</dbReference>
<gene>
    <name evidence="1" type="ORF">SCE1572_31880</name>
</gene>
<evidence type="ECO:0000313" key="1">
    <source>
        <dbReference type="EMBL" id="AGP38679.1"/>
    </source>
</evidence>
<dbReference type="PATRIC" id="fig|1254432.3.peg.7213"/>
<dbReference type="KEGG" id="scu:SCE1572_31880"/>
<organism evidence="1 2">
    <name type="scientific">Sorangium cellulosum So0157-2</name>
    <dbReference type="NCBI Taxonomy" id="1254432"/>
    <lineage>
        <taxon>Bacteria</taxon>
        <taxon>Pseudomonadati</taxon>
        <taxon>Myxococcota</taxon>
        <taxon>Polyangia</taxon>
        <taxon>Polyangiales</taxon>
        <taxon>Polyangiaceae</taxon>
        <taxon>Sorangium</taxon>
    </lineage>
</organism>